<name>A0A090MVC6_STRRB</name>
<accession>A0A090MVC6</accession>
<dbReference type="WBParaSite" id="SRAE_1000108600.1">
    <property type="protein sequence ID" value="SRAE_1000108600.1"/>
    <property type="gene ID" value="WBGene00257688"/>
</dbReference>
<sequence length="133" mass="15384">MSEILSSEHANNNVTHIHETIERDEGTGFRIGTNFFIDNSQKRGRRDTPNIGIKKVNDFNYQEIKNQINEKSLNFQLTTKKTKAEIDLENKQIKNILDDVNDSTTIVNNGRNNNTYYFLPITLLIILLLLVVY</sequence>
<reference evidence="2 3" key="1">
    <citation type="submission" date="2014-09" db="EMBL/GenBank/DDBJ databases">
        <authorList>
            <person name="Martin A.A."/>
        </authorList>
    </citation>
    <scope>NUCLEOTIDE SEQUENCE</scope>
    <source>
        <strain evidence="3">ED321</strain>
        <strain evidence="2">ED321 Heterogonic</strain>
    </source>
</reference>
<dbReference type="Proteomes" id="UP000035682">
    <property type="component" value="Unplaced"/>
</dbReference>
<dbReference type="GeneID" id="36375183"/>
<evidence type="ECO:0000313" key="2">
    <source>
        <dbReference type="EMBL" id="CEF62818.1"/>
    </source>
</evidence>
<dbReference type="CTD" id="36375183"/>
<keyword evidence="3" id="KW-1185">Reference proteome</keyword>
<keyword evidence="1" id="KW-1133">Transmembrane helix</keyword>
<keyword evidence="1" id="KW-0812">Transmembrane</keyword>
<evidence type="ECO:0000256" key="1">
    <source>
        <dbReference type="SAM" id="Phobius"/>
    </source>
</evidence>
<feature type="transmembrane region" description="Helical" evidence="1">
    <location>
        <begin position="115"/>
        <end position="132"/>
    </location>
</feature>
<evidence type="ECO:0000313" key="5">
    <source>
        <dbReference type="WormBase" id="SRAE_1000108600"/>
    </source>
</evidence>
<dbReference type="WormBase" id="SRAE_1000108600">
    <property type="protein sequence ID" value="SRP12385"/>
    <property type="gene ID" value="WBGene00257688"/>
</dbReference>
<evidence type="ECO:0000313" key="3">
    <source>
        <dbReference type="Proteomes" id="UP000035682"/>
    </source>
</evidence>
<organism evidence="2">
    <name type="scientific">Strongyloides ratti</name>
    <name type="common">Parasitic roundworm</name>
    <dbReference type="NCBI Taxonomy" id="34506"/>
    <lineage>
        <taxon>Eukaryota</taxon>
        <taxon>Metazoa</taxon>
        <taxon>Ecdysozoa</taxon>
        <taxon>Nematoda</taxon>
        <taxon>Chromadorea</taxon>
        <taxon>Rhabditida</taxon>
        <taxon>Tylenchina</taxon>
        <taxon>Panagrolaimomorpha</taxon>
        <taxon>Strongyloidoidea</taxon>
        <taxon>Strongyloididae</taxon>
        <taxon>Strongyloides</taxon>
    </lineage>
</organism>
<dbReference type="RefSeq" id="XP_024502020.1">
    <property type="nucleotide sequence ID" value="XM_024647998.1"/>
</dbReference>
<evidence type="ECO:0000313" key="4">
    <source>
        <dbReference type="WBParaSite" id="SRAE_1000108600.1"/>
    </source>
</evidence>
<gene>
    <name evidence="2 4 5" type="ORF">SRAE_1000108600</name>
</gene>
<dbReference type="AlphaFoldDB" id="A0A090MVC6"/>
<dbReference type="EMBL" id="LN609528">
    <property type="protein sequence ID" value="CEF62818.1"/>
    <property type="molecule type" value="Genomic_DNA"/>
</dbReference>
<proteinExistence type="predicted"/>
<reference evidence="4" key="2">
    <citation type="submission" date="2020-12" db="UniProtKB">
        <authorList>
            <consortium name="WormBaseParasite"/>
        </authorList>
    </citation>
    <scope>IDENTIFICATION</scope>
</reference>
<keyword evidence="1" id="KW-0472">Membrane</keyword>
<protein>
    <submittedName>
        <fullName evidence="2 4">Uncharacterized protein</fullName>
    </submittedName>
</protein>